<dbReference type="EMBL" id="CP013612">
    <property type="protein sequence ID" value="ALU45471.1"/>
    <property type="molecule type" value="Genomic_DNA"/>
</dbReference>
<proteinExistence type="predicted"/>
<reference evidence="1 2" key="1">
    <citation type="submission" date="2015-12" db="EMBL/GenBank/DDBJ databases">
        <title>Complete genome sequence of Pseudoalteromonas rubra SCSIO 6842, harboring a conjugative plasmid.</title>
        <authorList>
            <person name="Li B."/>
            <person name="Wang X."/>
        </authorList>
    </citation>
    <scope>NUCLEOTIDE SEQUENCE [LARGE SCALE GENOMIC DNA]</scope>
    <source>
        <strain evidence="1 2">SCSIO 6842</strain>
    </source>
</reference>
<dbReference type="Proteomes" id="UP000069015">
    <property type="component" value="Chromosome 2"/>
</dbReference>
<dbReference type="KEGG" id="prr:AT705_21240"/>
<sequence>MSVKRTNKEIAKDTACLAGEALLTPGVSLLAQGKGKLGLAHVGVGLAAKLALGPAGMLFVAANSYCLSKTGQSLFTQFTTKKGAGDQSLREDVSQALDKGQPIEQVIESVIEDVEDIYHEKKSS</sequence>
<dbReference type="InterPro" id="IPR045718">
    <property type="entry name" value="DUF6072"/>
</dbReference>
<evidence type="ECO:0000313" key="1">
    <source>
        <dbReference type="EMBL" id="ALU45471.1"/>
    </source>
</evidence>
<dbReference type="Pfam" id="PF19549">
    <property type="entry name" value="DUF6072"/>
    <property type="match status" value="1"/>
</dbReference>
<dbReference type="RefSeq" id="WP_058798360.1">
    <property type="nucleotide sequence ID" value="NZ_CP013612.1"/>
</dbReference>
<name>A0A0U3IBJ5_9GAMM</name>
<protein>
    <submittedName>
        <fullName evidence="1">Uncharacterized protein</fullName>
    </submittedName>
</protein>
<evidence type="ECO:0000313" key="2">
    <source>
        <dbReference type="Proteomes" id="UP000069015"/>
    </source>
</evidence>
<dbReference type="AlphaFoldDB" id="A0A0U3IBJ5"/>
<accession>A0A0U3IBJ5</accession>
<gene>
    <name evidence="1" type="ORF">AT705_21240</name>
</gene>
<organism evidence="1 2">
    <name type="scientific">Pseudoalteromonas rubra</name>
    <dbReference type="NCBI Taxonomy" id="43658"/>
    <lineage>
        <taxon>Bacteria</taxon>
        <taxon>Pseudomonadati</taxon>
        <taxon>Pseudomonadota</taxon>
        <taxon>Gammaproteobacteria</taxon>
        <taxon>Alteromonadales</taxon>
        <taxon>Pseudoalteromonadaceae</taxon>
        <taxon>Pseudoalteromonas</taxon>
    </lineage>
</organism>